<organism evidence="3 4">
    <name type="scientific">[Clostridium] polysaccharolyticum</name>
    <dbReference type="NCBI Taxonomy" id="29364"/>
    <lineage>
        <taxon>Bacteria</taxon>
        <taxon>Bacillati</taxon>
        <taxon>Bacillota</taxon>
        <taxon>Clostridia</taxon>
        <taxon>Lachnospirales</taxon>
        <taxon>Lachnospiraceae</taxon>
    </lineage>
</organism>
<sequence length="110" mass="12349">MNEFAIQLKKLRTAQGYTQQQLASLLHISKSAISMYESGVREPELSVIQQIADIFSVDMDTLIGTHLEETGTPVTSPFLNMKKLIARNGNQLTSEERENLIKLLSELNTQ</sequence>
<evidence type="ECO:0000259" key="2">
    <source>
        <dbReference type="PROSITE" id="PS50943"/>
    </source>
</evidence>
<keyword evidence="1" id="KW-0238">DNA-binding</keyword>
<reference evidence="3 4" key="1">
    <citation type="submission" date="2016-10" db="EMBL/GenBank/DDBJ databases">
        <authorList>
            <person name="de Groot N.N."/>
        </authorList>
    </citation>
    <scope>NUCLEOTIDE SEQUENCE [LARGE SCALE GENOMIC DNA]</scope>
    <source>
        <strain evidence="3 4">DSM 1801</strain>
    </source>
</reference>
<dbReference type="InterPro" id="IPR010982">
    <property type="entry name" value="Lambda_DNA-bd_dom_sf"/>
</dbReference>
<dbReference type="Proteomes" id="UP000199800">
    <property type="component" value="Unassembled WGS sequence"/>
</dbReference>
<gene>
    <name evidence="3" type="ORF">SAMN04487772_11548</name>
</gene>
<dbReference type="PANTHER" id="PTHR46558:SF11">
    <property type="entry name" value="HTH-TYPE TRANSCRIPTIONAL REGULATOR XRE"/>
    <property type="match status" value="1"/>
</dbReference>
<dbReference type="Pfam" id="PF01381">
    <property type="entry name" value="HTH_3"/>
    <property type="match status" value="1"/>
</dbReference>
<evidence type="ECO:0000256" key="1">
    <source>
        <dbReference type="ARBA" id="ARBA00023125"/>
    </source>
</evidence>
<dbReference type="STRING" id="29364.SAMN04487772_11548"/>
<dbReference type="Gene3D" id="1.10.260.40">
    <property type="entry name" value="lambda repressor-like DNA-binding domains"/>
    <property type="match status" value="1"/>
</dbReference>
<dbReference type="PANTHER" id="PTHR46558">
    <property type="entry name" value="TRACRIPTIONAL REGULATORY PROTEIN-RELATED-RELATED"/>
    <property type="match status" value="1"/>
</dbReference>
<dbReference type="InterPro" id="IPR001387">
    <property type="entry name" value="Cro/C1-type_HTH"/>
</dbReference>
<feature type="domain" description="HTH cro/C1-type" evidence="2">
    <location>
        <begin position="8"/>
        <end position="62"/>
    </location>
</feature>
<accession>A0A1I0DLD3</accession>
<evidence type="ECO:0000313" key="4">
    <source>
        <dbReference type="Proteomes" id="UP000199800"/>
    </source>
</evidence>
<dbReference type="GO" id="GO:0003677">
    <property type="term" value="F:DNA binding"/>
    <property type="evidence" value="ECO:0007669"/>
    <property type="project" value="UniProtKB-KW"/>
</dbReference>
<keyword evidence="4" id="KW-1185">Reference proteome</keyword>
<evidence type="ECO:0000313" key="3">
    <source>
        <dbReference type="EMBL" id="SET33315.1"/>
    </source>
</evidence>
<dbReference type="SMART" id="SM00530">
    <property type="entry name" value="HTH_XRE"/>
    <property type="match status" value="1"/>
</dbReference>
<dbReference type="EMBL" id="FOHN01000015">
    <property type="protein sequence ID" value="SET33315.1"/>
    <property type="molecule type" value="Genomic_DNA"/>
</dbReference>
<dbReference type="CDD" id="cd00093">
    <property type="entry name" value="HTH_XRE"/>
    <property type="match status" value="1"/>
</dbReference>
<dbReference type="RefSeq" id="WP_092478171.1">
    <property type="nucleotide sequence ID" value="NZ_FOHN01000015.1"/>
</dbReference>
<protein>
    <submittedName>
        <fullName evidence="3">Helix-turn-helix</fullName>
    </submittedName>
</protein>
<dbReference type="SUPFAM" id="SSF47413">
    <property type="entry name" value="lambda repressor-like DNA-binding domains"/>
    <property type="match status" value="1"/>
</dbReference>
<name>A0A1I0DLD3_9FIRM</name>
<proteinExistence type="predicted"/>
<dbReference type="PROSITE" id="PS50943">
    <property type="entry name" value="HTH_CROC1"/>
    <property type="match status" value="1"/>
</dbReference>
<dbReference type="OrthoDB" id="9805654at2"/>
<dbReference type="AlphaFoldDB" id="A0A1I0DLD3"/>